<accession>A0A917B5P6</accession>
<evidence type="ECO:0000313" key="5">
    <source>
        <dbReference type="Proteomes" id="UP000660110"/>
    </source>
</evidence>
<comment type="cofactor">
    <cofactor evidence="1">
        <name>Mg(2+)</name>
        <dbReference type="ChEBI" id="CHEBI:18420"/>
    </cofactor>
</comment>
<dbReference type="RefSeq" id="WP_188377697.1">
    <property type="nucleotide sequence ID" value="NZ_BMEL01000003.1"/>
</dbReference>
<evidence type="ECO:0000259" key="3">
    <source>
        <dbReference type="PROSITE" id="PS51462"/>
    </source>
</evidence>
<dbReference type="EMBL" id="BMEL01000003">
    <property type="protein sequence ID" value="GGF23774.1"/>
    <property type="molecule type" value="Genomic_DNA"/>
</dbReference>
<dbReference type="Gene3D" id="6.10.250.1120">
    <property type="match status" value="1"/>
</dbReference>
<comment type="caution">
    <text evidence="4">The sequence shown here is derived from an EMBL/GenBank/DDBJ whole genome shotgun (WGS) entry which is preliminary data.</text>
</comment>
<dbReference type="InterPro" id="IPR059176">
    <property type="entry name" value="UDP-X_N"/>
</dbReference>
<dbReference type="AlphaFoldDB" id="A0A917B5P6"/>
<dbReference type="Pfam" id="PF00293">
    <property type="entry name" value="NUDIX"/>
    <property type="match status" value="1"/>
</dbReference>
<dbReference type="InterPro" id="IPR000086">
    <property type="entry name" value="NUDIX_hydrolase_dom"/>
</dbReference>
<protein>
    <submittedName>
        <fullName evidence="4">ADP-ribose pyrophosphatase YjhB</fullName>
    </submittedName>
</protein>
<name>A0A917B5P6_HALAA</name>
<dbReference type="PANTHER" id="PTHR43046:SF16">
    <property type="entry name" value="ADP-RIBOSE PYROPHOSPHATASE YJHB-RELATED"/>
    <property type="match status" value="1"/>
</dbReference>
<sequence>MGDQWLSWAKQIQSTAQAGLSFSKDPYDLERYRQLLELSAEIMAAYSHTSMESIVHLFHNEKGYQTPKIDVRGVVFKDNKMLLVKEKADDQWSLPGGFADVGSSLCENAVREIEEETGYKAKYKRILAILDYHKHPHPPQPFHYYKFFLECDISGVAANETLETSDVQFFEREHLPELSASRNTQSQLLLLFQYLNNPYKKPLVD</sequence>
<gene>
    <name evidence="4" type="primary">yjhB</name>
    <name evidence="4" type="ORF">GCM10010954_23290</name>
</gene>
<evidence type="ECO:0000256" key="2">
    <source>
        <dbReference type="ARBA" id="ARBA00022801"/>
    </source>
</evidence>
<dbReference type="CDD" id="cd04672">
    <property type="entry name" value="NUDIX_CDP-Chase_like"/>
    <property type="match status" value="1"/>
</dbReference>
<keyword evidence="2" id="KW-0378">Hydrolase</keyword>
<dbReference type="PROSITE" id="PS51462">
    <property type="entry name" value="NUDIX"/>
    <property type="match status" value="1"/>
</dbReference>
<organism evidence="4 5">
    <name type="scientific">Halobacillus andaensis</name>
    <dbReference type="NCBI Taxonomy" id="1176239"/>
    <lineage>
        <taxon>Bacteria</taxon>
        <taxon>Bacillati</taxon>
        <taxon>Bacillota</taxon>
        <taxon>Bacilli</taxon>
        <taxon>Bacillales</taxon>
        <taxon>Bacillaceae</taxon>
        <taxon>Halobacillus</taxon>
    </lineage>
</organism>
<evidence type="ECO:0000313" key="4">
    <source>
        <dbReference type="EMBL" id="GGF23774.1"/>
    </source>
</evidence>
<evidence type="ECO:0000256" key="1">
    <source>
        <dbReference type="ARBA" id="ARBA00001946"/>
    </source>
</evidence>
<reference evidence="4" key="1">
    <citation type="journal article" date="2014" name="Int. J. Syst. Evol. Microbiol.">
        <title>Complete genome sequence of Corynebacterium casei LMG S-19264T (=DSM 44701T), isolated from a smear-ripened cheese.</title>
        <authorList>
            <consortium name="US DOE Joint Genome Institute (JGI-PGF)"/>
            <person name="Walter F."/>
            <person name="Albersmeier A."/>
            <person name="Kalinowski J."/>
            <person name="Ruckert C."/>
        </authorList>
    </citation>
    <scope>NUCLEOTIDE SEQUENCE</scope>
    <source>
        <strain evidence="4">CGMCC 1.12153</strain>
    </source>
</reference>
<dbReference type="Pfam" id="PF12535">
    <property type="entry name" value="Nudix_N"/>
    <property type="match status" value="1"/>
</dbReference>
<dbReference type="Proteomes" id="UP000660110">
    <property type="component" value="Unassembled WGS sequence"/>
</dbReference>
<reference evidence="4" key="2">
    <citation type="submission" date="2020-09" db="EMBL/GenBank/DDBJ databases">
        <authorList>
            <person name="Sun Q."/>
            <person name="Zhou Y."/>
        </authorList>
    </citation>
    <scope>NUCLEOTIDE SEQUENCE</scope>
    <source>
        <strain evidence="4">CGMCC 1.12153</strain>
    </source>
</reference>
<dbReference type="PANTHER" id="PTHR43046">
    <property type="entry name" value="GDP-MANNOSE MANNOSYL HYDROLASE"/>
    <property type="match status" value="1"/>
</dbReference>
<proteinExistence type="predicted"/>
<dbReference type="SUPFAM" id="SSF55811">
    <property type="entry name" value="Nudix"/>
    <property type="match status" value="1"/>
</dbReference>
<dbReference type="InterPro" id="IPR015797">
    <property type="entry name" value="NUDIX_hydrolase-like_dom_sf"/>
</dbReference>
<feature type="domain" description="Nudix hydrolase" evidence="3">
    <location>
        <begin position="66"/>
        <end position="192"/>
    </location>
</feature>
<dbReference type="GO" id="GO:0016787">
    <property type="term" value="F:hydrolase activity"/>
    <property type="evidence" value="ECO:0007669"/>
    <property type="project" value="UniProtKB-KW"/>
</dbReference>
<keyword evidence="5" id="KW-1185">Reference proteome</keyword>
<dbReference type="Gene3D" id="3.90.79.10">
    <property type="entry name" value="Nucleoside Triphosphate Pyrophosphohydrolase"/>
    <property type="match status" value="1"/>
</dbReference>